<dbReference type="GeneID" id="112691976"/>
<keyword evidence="1" id="KW-1185">Reference proteome</keyword>
<dbReference type="Proteomes" id="UP000694846">
    <property type="component" value="Unplaced"/>
</dbReference>
<accession>A0A8B8GI34</accession>
<organism evidence="1 2">
    <name type="scientific">Sipha flava</name>
    <name type="common">yellow sugarcane aphid</name>
    <dbReference type="NCBI Taxonomy" id="143950"/>
    <lineage>
        <taxon>Eukaryota</taxon>
        <taxon>Metazoa</taxon>
        <taxon>Ecdysozoa</taxon>
        <taxon>Arthropoda</taxon>
        <taxon>Hexapoda</taxon>
        <taxon>Insecta</taxon>
        <taxon>Pterygota</taxon>
        <taxon>Neoptera</taxon>
        <taxon>Paraneoptera</taxon>
        <taxon>Hemiptera</taxon>
        <taxon>Sternorrhyncha</taxon>
        <taxon>Aphidomorpha</taxon>
        <taxon>Aphidoidea</taxon>
        <taxon>Aphididae</taxon>
        <taxon>Sipha</taxon>
    </lineage>
</organism>
<name>A0A8B8GI34_9HEMI</name>
<dbReference type="AlphaFoldDB" id="A0A8B8GI34"/>
<reference evidence="2" key="1">
    <citation type="submission" date="2025-08" db="UniProtKB">
        <authorList>
            <consortium name="RefSeq"/>
        </authorList>
    </citation>
    <scope>IDENTIFICATION</scope>
    <source>
        <tissue evidence="2">Whole body</tissue>
    </source>
</reference>
<evidence type="ECO:0000313" key="2">
    <source>
        <dbReference type="RefSeq" id="XP_025422246.1"/>
    </source>
</evidence>
<dbReference type="RefSeq" id="XP_025422246.1">
    <property type="nucleotide sequence ID" value="XM_025566461.1"/>
</dbReference>
<evidence type="ECO:0000313" key="1">
    <source>
        <dbReference type="Proteomes" id="UP000694846"/>
    </source>
</evidence>
<protein>
    <submittedName>
        <fullName evidence="2">Uncharacterized protein LOC112691976 isoform X1</fullName>
    </submittedName>
</protein>
<sequence>MCRIFKREGQKLFLGWFRKMFGSRHPGPFMRASSLFEQVYFSIILPVTPTTREYLNTAIRNLRTRSRGENQRPKTTSRFRNVISLDYTNIQHNFIEYLLLTYWLYSMVYPTR</sequence>
<proteinExistence type="predicted"/>
<gene>
    <name evidence="2" type="primary">LOC112691976</name>
</gene>